<reference evidence="2" key="2">
    <citation type="submission" date="2025-08" db="UniProtKB">
        <authorList>
            <consortium name="Ensembl"/>
        </authorList>
    </citation>
    <scope>IDENTIFICATION</scope>
</reference>
<dbReference type="Ensembl" id="ENSACLT00000040918.2">
    <property type="protein sequence ID" value="ENSACLP00000039975.2"/>
    <property type="gene ID" value="ENSACLG00000026952.2"/>
</dbReference>
<keyword evidence="3" id="KW-1185">Reference proteome</keyword>
<dbReference type="GeneTree" id="ENSGT01030000235090"/>
<dbReference type="Bgee" id="ENSACLG00000026952">
    <property type="expression patterns" value="Expressed in zone of skin and 1 other cell type or tissue"/>
</dbReference>
<evidence type="ECO:0008006" key="4">
    <source>
        <dbReference type="Google" id="ProtNLM"/>
    </source>
</evidence>
<dbReference type="AlphaFoldDB" id="A0A3P8RD63"/>
<evidence type="ECO:0000256" key="1">
    <source>
        <dbReference type="SAM" id="MobiDB-lite"/>
    </source>
</evidence>
<feature type="compositionally biased region" description="Polar residues" evidence="1">
    <location>
        <begin position="71"/>
        <end position="82"/>
    </location>
</feature>
<sequence length="107" mass="11652">MFCLSQPLPSTDPTHKWRPGDAVLVKSLKPRTLGEAAFSSPQTVLAVTRTSILTDGQPQWIHASRVKTSPIGPSQASDQTPLINPFMHPIEQESTPGTKMPEQPLVI</sequence>
<reference evidence="2" key="1">
    <citation type="submission" date="2018-05" db="EMBL/GenBank/DDBJ databases">
        <authorList>
            <person name="Datahose"/>
        </authorList>
    </citation>
    <scope>NUCLEOTIDE SEQUENCE</scope>
</reference>
<dbReference type="Proteomes" id="UP000265100">
    <property type="component" value="Chromosome 3"/>
</dbReference>
<evidence type="ECO:0000313" key="2">
    <source>
        <dbReference type="Ensembl" id="ENSACLP00000039975.2"/>
    </source>
</evidence>
<reference evidence="2" key="3">
    <citation type="submission" date="2025-09" db="UniProtKB">
        <authorList>
            <consortium name="Ensembl"/>
        </authorList>
    </citation>
    <scope>IDENTIFICATION</scope>
</reference>
<accession>A0A3P8RD63</accession>
<name>A0A3P8RD63_ASTCA</name>
<proteinExistence type="predicted"/>
<organism evidence="2 3">
    <name type="scientific">Astatotilapia calliptera</name>
    <name type="common">Eastern happy</name>
    <name type="synonym">Chromis callipterus</name>
    <dbReference type="NCBI Taxonomy" id="8154"/>
    <lineage>
        <taxon>Eukaryota</taxon>
        <taxon>Metazoa</taxon>
        <taxon>Chordata</taxon>
        <taxon>Craniata</taxon>
        <taxon>Vertebrata</taxon>
        <taxon>Euteleostomi</taxon>
        <taxon>Actinopterygii</taxon>
        <taxon>Neopterygii</taxon>
        <taxon>Teleostei</taxon>
        <taxon>Neoteleostei</taxon>
        <taxon>Acanthomorphata</taxon>
        <taxon>Ovalentaria</taxon>
        <taxon>Cichlomorphae</taxon>
        <taxon>Cichliformes</taxon>
        <taxon>Cichlidae</taxon>
        <taxon>African cichlids</taxon>
        <taxon>Pseudocrenilabrinae</taxon>
        <taxon>Haplochromini</taxon>
        <taxon>Astatotilapia</taxon>
    </lineage>
</organism>
<protein>
    <recommendedName>
        <fullName evidence="4">Murine leukemia virus integrase C-terminal domain-containing protein</fullName>
    </recommendedName>
</protein>
<evidence type="ECO:0000313" key="3">
    <source>
        <dbReference type="Proteomes" id="UP000265100"/>
    </source>
</evidence>
<dbReference type="Gene3D" id="2.30.30.850">
    <property type="match status" value="1"/>
</dbReference>
<feature type="region of interest" description="Disordered" evidence="1">
    <location>
        <begin position="64"/>
        <end position="107"/>
    </location>
</feature>